<evidence type="ECO:0000313" key="1">
    <source>
        <dbReference type="EMBL" id="NKY85657.1"/>
    </source>
</evidence>
<dbReference type="Proteomes" id="UP000523447">
    <property type="component" value="Unassembled WGS sequence"/>
</dbReference>
<organism evidence="1 2">
    <name type="scientific">Nocardia veterana</name>
    <dbReference type="NCBI Taxonomy" id="132249"/>
    <lineage>
        <taxon>Bacteria</taxon>
        <taxon>Bacillati</taxon>
        <taxon>Actinomycetota</taxon>
        <taxon>Actinomycetes</taxon>
        <taxon>Mycobacteriales</taxon>
        <taxon>Nocardiaceae</taxon>
        <taxon>Nocardia</taxon>
    </lineage>
</organism>
<evidence type="ECO:0000313" key="2">
    <source>
        <dbReference type="Proteomes" id="UP000523447"/>
    </source>
</evidence>
<protein>
    <submittedName>
        <fullName evidence="1">Uncharacterized protein</fullName>
    </submittedName>
</protein>
<keyword evidence="2" id="KW-1185">Reference proteome</keyword>
<dbReference type="AlphaFoldDB" id="A0A7X6RH00"/>
<accession>A0A7X6RH00</accession>
<proteinExistence type="predicted"/>
<dbReference type="EMBL" id="JAAXPE010000006">
    <property type="protein sequence ID" value="NKY85657.1"/>
    <property type="molecule type" value="Genomic_DNA"/>
</dbReference>
<dbReference type="RefSeq" id="WP_040722773.1">
    <property type="nucleotide sequence ID" value="NZ_CAWPHS010000056.1"/>
</dbReference>
<name>A0A7X6RH00_9NOCA</name>
<sequence length="303" mass="33696">MNDERKRVLHLVTAAAHDRGYACELVRPECVLLSGTTVFTLRLNVIRHRMRMNPPDRWPQLVADAIDDVVVAAETEREHPLDYSDFSVMRTLVRTRLYGTASVGGNGVRRTVAPGLIQRVIIDGLHTTVPVTYEMLARWPIGEWELFELAEHNVRVDGGVDIAWDFLDDLRRIRDLPPAALLSGPEYLTAHIRHLGDHPVTGPEGAVLVAPSAVAVYVCPVVGPEVARAVDLLAVLAHTLHSDDPLAINTNVYWWRSGALELAARTFRRDDTTVIRYTDTYVRRTTAGQHGKPLGPSGFRDPS</sequence>
<reference evidence="1 2" key="1">
    <citation type="submission" date="2020-04" db="EMBL/GenBank/DDBJ databases">
        <title>MicrobeNet Type strains.</title>
        <authorList>
            <person name="Nicholson A.C."/>
        </authorList>
    </citation>
    <scope>NUCLEOTIDE SEQUENCE [LARGE SCALE GENOMIC DNA]</scope>
    <source>
        <strain evidence="1 2">DSM 44445</strain>
    </source>
</reference>
<gene>
    <name evidence="1" type="ORF">HGA07_08470</name>
</gene>
<comment type="caution">
    <text evidence="1">The sequence shown here is derived from an EMBL/GenBank/DDBJ whole genome shotgun (WGS) entry which is preliminary data.</text>
</comment>